<feature type="region of interest" description="Disordered" evidence="13">
    <location>
        <begin position="1"/>
        <end position="52"/>
    </location>
</feature>
<dbReference type="InterPro" id="IPR009071">
    <property type="entry name" value="HMG_box_dom"/>
</dbReference>
<dbReference type="PANTHER" id="PTHR47279">
    <property type="entry name" value="TRANSCRIPTION FACTOR SOX-30"/>
    <property type="match status" value="1"/>
</dbReference>
<dbReference type="Pfam" id="PF00505">
    <property type="entry name" value="HMG_box"/>
    <property type="match status" value="1"/>
</dbReference>
<keyword evidence="2" id="KW-0963">Cytoplasm</keyword>
<dbReference type="GO" id="GO:0005634">
    <property type="term" value="C:nucleus"/>
    <property type="evidence" value="ECO:0007669"/>
    <property type="project" value="UniProtKB-UniRule"/>
</dbReference>
<keyword evidence="5 12" id="KW-0238">DNA-binding</keyword>
<feature type="compositionally biased region" description="Pro residues" evidence="13">
    <location>
        <begin position="519"/>
        <end position="532"/>
    </location>
</feature>
<evidence type="ECO:0000256" key="10">
    <source>
        <dbReference type="ARBA" id="ARBA00063959"/>
    </source>
</evidence>
<comment type="caution">
    <text evidence="15">The sequence shown here is derived from an EMBL/GenBank/DDBJ whole genome shotgun (WGS) entry which is preliminary data.</text>
</comment>
<evidence type="ECO:0000256" key="5">
    <source>
        <dbReference type="ARBA" id="ARBA00023125"/>
    </source>
</evidence>
<dbReference type="Proteomes" id="UP000710432">
    <property type="component" value="Unassembled WGS sequence"/>
</dbReference>
<keyword evidence="4" id="KW-0805">Transcription regulation</keyword>
<dbReference type="GO" id="GO:1990837">
    <property type="term" value="F:sequence-specific double-stranded DNA binding"/>
    <property type="evidence" value="ECO:0007669"/>
    <property type="project" value="TreeGrafter"/>
</dbReference>
<dbReference type="Gene3D" id="1.10.30.10">
    <property type="entry name" value="High mobility group box domain"/>
    <property type="match status" value="1"/>
</dbReference>
<comment type="subcellular location">
    <subcellularLocation>
        <location evidence="1">Cytoplasm</location>
    </subcellularLocation>
</comment>
<evidence type="ECO:0000256" key="7">
    <source>
        <dbReference type="ARBA" id="ARBA00023163"/>
    </source>
</evidence>
<evidence type="ECO:0000313" key="16">
    <source>
        <dbReference type="Proteomes" id="UP000710432"/>
    </source>
</evidence>
<comment type="subunit">
    <text evidence="10">Interacts with CTNNB1, competitively inhibiting CTNNB1-TCF7L2/TCF4 interaction.</text>
</comment>
<sequence length="776" mass="83593">MERAKPEPPPQPRQPPRPTPPRPLRPAPPAQQPVEAATFRAAAAERPESPPVQAAAAIAAVASSCGDASAAGAQAGTRRLLQVKPEQVLLLPPAGPLLPHAPDEGAAAAAAAAAVAPSAQARLLQLRPELLLLPPPAAADGCPCRPELRSMQPGTMLVKAEKQELGAGLDLSVGSRRTTKAGPRASRAAKLDGTGKALDGCRGEEKKAKLELEEDSRDALKGGEGRSLLVGEGVIKTEEPDRLRDDCRLGTEAASNGLVHGSKDALLAQPPSAFGLHQQDLRFPLTLHAVPPGARIQFQGPPPSELIRLSKVPLTPVPIKMQSLLEPSVKIETKDVPLTVLPSDAGIPDTPFSKDRNGHVKRPMNAFMVWARIHRPALAKANPAANNAEISVQLGLEWNKLSEEQKKPYYDEAQKIKEKHREEFPGWVYQPRPGKRKRFPLSVSNVFSGTTQNIISTNPTTIYPYRSPTYSVVIPGLQNTITHPVGEAPPAIHLPTPAVQRPSPITLFQPSVSSTGPVAGPPPSLTPRPSLPPQRFSGPLQTDVHRLPSGTSRSVKRPTPVSLESTSRIPAGASTAYARFATSPIQPPKEYASVATCPRSTPIPPATPIPHSHIYQPPPLGHPATLFGTPPRFSFHHPYFLPGPHYFPSSTCPYSRPPFGYGNFPSSMPECLGYYEDRYQKHEAIFSALNRDYSFRDYPDEHTHSEDSRSCESVDGPPYYNNHGHSGEEYLNPMPPLDIGALENVLTAPASAPSGVQQVNVTDSDEEEEEKVLRNL</sequence>
<evidence type="ECO:0000256" key="3">
    <source>
        <dbReference type="ARBA" id="ARBA00022491"/>
    </source>
</evidence>
<evidence type="ECO:0000259" key="14">
    <source>
        <dbReference type="PROSITE" id="PS50118"/>
    </source>
</evidence>
<gene>
    <name evidence="15" type="ORF">LTLLF_117860</name>
</gene>
<name>A0A8J6KXR0_MICOH</name>
<dbReference type="CDD" id="cd22033">
    <property type="entry name" value="HMG-box_SoxH_SOX30"/>
    <property type="match status" value="1"/>
</dbReference>
<dbReference type="InterPro" id="IPR052856">
    <property type="entry name" value="SOX30_TF"/>
</dbReference>
<feature type="compositionally biased region" description="Pro residues" evidence="13">
    <location>
        <begin position="7"/>
        <end position="31"/>
    </location>
</feature>
<dbReference type="SMART" id="SM00398">
    <property type="entry name" value="HMG"/>
    <property type="match status" value="1"/>
</dbReference>
<evidence type="ECO:0000256" key="2">
    <source>
        <dbReference type="ARBA" id="ARBA00022490"/>
    </source>
</evidence>
<feature type="DNA-binding region" description="HMG box" evidence="12">
    <location>
        <begin position="360"/>
        <end position="428"/>
    </location>
</feature>
<evidence type="ECO:0000256" key="9">
    <source>
        <dbReference type="ARBA" id="ARBA00054217"/>
    </source>
</evidence>
<evidence type="ECO:0000256" key="6">
    <source>
        <dbReference type="ARBA" id="ARBA00023159"/>
    </source>
</evidence>
<feature type="region of interest" description="Disordered" evidence="13">
    <location>
        <begin position="749"/>
        <end position="776"/>
    </location>
</feature>
<feature type="compositionally biased region" description="Polar residues" evidence="13">
    <location>
        <begin position="506"/>
        <end position="516"/>
    </location>
</feature>
<evidence type="ECO:0000256" key="4">
    <source>
        <dbReference type="ARBA" id="ARBA00023015"/>
    </source>
</evidence>
<evidence type="ECO:0000313" key="15">
    <source>
        <dbReference type="EMBL" id="KAH0518050.1"/>
    </source>
</evidence>
<comment type="function">
    <text evidence="9">Acts both as a transcriptional activator and a repressor. Binds to the DNA sequence 5'-ACAAT-3' and shows a preference for guanine residues surrounding this core motif. Binds to its own promoter and activates its own transcription. Required to activate the expression of postmeiotic genes involved in spermiogenesis. Binds to the promoter region of CTNNB1 and represses its transcription which leads to inhibition of Wnt signaling. Also inhibits Wnt signaling by binding to the CTNNB1 protein, preventing interaction of CTNNB1 with TCF7L2/TCF4.</text>
</comment>
<keyword evidence="6" id="KW-0010">Activator</keyword>
<evidence type="ECO:0000256" key="12">
    <source>
        <dbReference type="PROSITE-ProRule" id="PRU00267"/>
    </source>
</evidence>
<dbReference type="AlphaFoldDB" id="A0A8J6KXR0"/>
<dbReference type="GO" id="GO:0001228">
    <property type="term" value="F:DNA-binding transcription activator activity, RNA polymerase II-specific"/>
    <property type="evidence" value="ECO:0007669"/>
    <property type="project" value="UniProtKB-ARBA"/>
</dbReference>
<dbReference type="PANTHER" id="PTHR47279:SF1">
    <property type="entry name" value="TRANSCRIPTION FACTOR SOX-30"/>
    <property type="match status" value="1"/>
</dbReference>
<dbReference type="FunFam" id="1.10.30.10:FF:000027">
    <property type="entry name" value="Transcription factor SOX-30"/>
    <property type="match status" value="1"/>
</dbReference>
<evidence type="ECO:0000256" key="11">
    <source>
        <dbReference type="ARBA" id="ARBA00070331"/>
    </source>
</evidence>
<reference evidence="15" key="1">
    <citation type="submission" date="2020-03" db="EMBL/GenBank/DDBJ databases">
        <title>Studies in the Genomics of Life Span.</title>
        <authorList>
            <person name="Glass D."/>
        </authorList>
    </citation>
    <scope>NUCLEOTIDE SEQUENCE</scope>
    <source>
        <strain evidence="15">LTLLF</strain>
        <tissue evidence="15">Muscle</tissue>
    </source>
</reference>
<feature type="domain" description="HMG box" evidence="14">
    <location>
        <begin position="360"/>
        <end position="428"/>
    </location>
</feature>
<keyword evidence="8 12" id="KW-0539">Nucleus</keyword>
<evidence type="ECO:0000256" key="13">
    <source>
        <dbReference type="SAM" id="MobiDB-lite"/>
    </source>
</evidence>
<feature type="region of interest" description="Disordered" evidence="13">
    <location>
        <begin position="698"/>
        <end position="728"/>
    </location>
</feature>
<evidence type="ECO:0000256" key="1">
    <source>
        <dbReference type="ARBA" id="ARBA00004496"/>
    </source>
</evidence>
<protein>
    <recommendedName>
        <fullName evidence="11">Transcription factor SOX-30</fullName>
    </recommendedName>
</protein>
<proteinExistence type="predicted"/>
<dbReference type="SUPFAM" id="SSF47095">
    <property type="entry name" value="HMG-box"/>
    <property type="match status" value="1"/>
</dbReference>
<evidence type="ECO:0000256" key="8">
    <source>
        <dbReference type="ARBA" id="ARBA00023242"/>
    </source>
</evidence>
<keyword evidence="7" id="KW-0804">Transcription</keyword>
<dbReference type="EMBL" id="JAATJU010013529">
    <property type="protein sequence ID" value="KAH0518050.1"/>
    <property type="molecule type" value="Genomic_DNA"/>
</dbReference>
<accession>A0A8J6KXR0</accession>
<feature type="compositionally biased region" description="Basic and acidic residues" evidence="13">
    <location>
        <begin position="698"/>
        <end position="712"/>
    </location>
</feature>
<dbReference type="InterPro" id="IPR036910">
    <property type="entry name" value="HMG_box_dom_sf"/>
</dbReference>
<dbReference type="GO" id="GO:0005737">
    <property type="term" value="C:cytoplasm"/>
    <property type="evidence" value="ECO:0007669"/>
    <property type="project" value="UniProtKB-SubCell"/>
</dbReference>
<feature type="compositionally biased region" description="Low complexity" evidence="13">
    <location>
        <begin position="32"/>
        <end position="42"/>
    </location>
</feature>
<feature type="region of interest" description="Disordered" evidence="13">
    <location>
        <begin position="497"/>
        <end position="566"/>
    </location>
</feature>
<dbReference type="PROSITE" id="PS50118">
    <property type="entry name" value="HMG_BOX_2"/>
    <property type="match status" value="1"/>
</dbReference>
<keyword evidence="3" id="KW-0678">Repressor</keyword>
<organism evidence="15 16">
    <name type="scientific">Microtus ochrogaster</name>
    <name type="common">Prairie vole</name>
    <dbReference type="NCBI Taxonomy" id="79684"/>
    <lineage>
        <taxon>Eukaryota</taxon>
        <taxon>Metazoa</taxon>
        <taxon>Chordata</taxon>
        <taxon>Craniata</taxon>
        <taxon>Vertebrata</taxon>
        <taxon>Euteleostomi</taxon>
        <taxon>Mammalia</taxon>
        <taxon>Eutheria</taxon>
        <taxon>Euarchontoglires</taxon>
        <taxon>Glires</taxon>
        <taxon>Rodentia</taxon>
        <taxon>Myomorpha</taxon>
        <taxon>Muroidea</taxon>
        <taxon>Cricetidae</taxon>
        <taxon>Arvicolinae</taxon>
        <taxon>Microtus</taxon>
    </lineage>
</organism>